<dbReference type="AlphaFoldDB" id="A0A0R3W9H1"/>
<evidence type="ECO:0000313" key="5">
    <source>
        <dbReference type="WBParaSite" id="TASK_0000709801-mRNA-1"/>
    </source>
</evidence>
<gene>
    <name evidence="3" type="ORF">TASK_LOCUS7099</name>
</gene>
<dbReference type="GO" id="GO:0005739">
    <property type="term" value="C:mitochondrion"/>
    <property type="evidence" value="ECO:0007669"/>
    <property type="project" value="TreeGrafter"/>
</dbReference>
<dbReference type="PANTHER" id="PTHR21432:SF20">
    <property type="entry name" value="ACETYL-COA HYDROLASE"/>
    <property type="match status" value="1"/>
</dbReference>
<dbReference type="STRING" id="60517.A0A0R3W9H1"/>
<dbReference type="Proteomes" id="UP000282613">
    <property type="component" value="Unassembled WGS sequence"/>
</dbReference>
<evidence type="ECO:0000313" key="4">
    <source>
        <dbReference type="Proteomes" id="UP000282613"/>
    </source>
</evidence>
<reference evidence="3 4" key="2">
    <citation type="submission" date="2018-11" db="EMBL/GenBank/DDBJ databases">
        <authorList>
            <consortium name="Pathogen Informatics"/>
        </authorList>
    </citation>
    <scope>NUCLEOTIDE SEQUENCE [LARGE SCALE GENOMIC DNA]</scope>
</reference>
<proteinExistence type="predicted"/>
<name>A0A0R3W9H1_TAEAS</name>
<evidence type="ECO:0000259" key="2">
    <source>
        <dbReference type="Pfam" id="PF13336"/>
    </source>
</evidence>
<dbReference type="WBParaSite" id="TASK_0000709801-mRNA-1">
    <property type="protein sequence ID" value="TASK_0000709801-mRNA-1"/>
    <property type="gene ID" value="TASK_0000709801"/>
</dbReference>
<dbReference type="InterPro" id="IPR026888">
    <property type="entry name" value="AcetylCoA_hyd_C"/>
</dbReference>
<accession>A0A0R3W9H1</accession>
<dbReference type="SUPFAM" id="SSF100950">
    <property type="entry name" value="NagB/RpiA/CoA transferase-like"/>
    <property type="match status" value="1"/>
</dbReference>
<dbReference type="GO" id="GO:0006083">
    <property type="term" value="P:acetate metabolic process"/>
    <property type="evidence" value="ECO:0007669"/>
    <property type="project" value="InterPro"/>
</dbReference>
<dbReference type="GO" id="GO:0008775">
    <property type="term" value="F:acetate CoA-transferase activity"/>
    <property type="evidence" value="ECO:0007669"/>
    <property type="project" value="InterPro"/>
</dbReference>
<feature type="compositionally biased region" description="Polar residues" evidence="1">
    <location>
        <begin position="35"/>
        <end position="49"/>
    </location>
</feature>
<dbReference type="InterPro" id="IPR038460">
    <property type="entry name" value="AcetylCoA_hyd_C_sf"/>
</dbReference>
<evidence type="ECO:0000313" key="3">
    <source>
        <dbReference type="EMBL" id="VDK37864.1"/>
    </source>
</evidence>
<dbReference type="InterPro" id="IPR037171">
    <property type="entry name" value="NagB/RpiA_transferase-like"/>
</dbReference>
<evidence type="ECO:0000256" key="1">
    <source>
        <dbReference type="SAM" id="MobiDB-lite"/>
    </source>
</evidence>
<feature type="region of interest" description="Disordered" evidence="1">
    <location>
        <begin position="30"/>
        <end position="57"/>
    </location>
</feature>
<keyword evidence="4" id="KW-1185">Reference proteome</keyword>
<dbReference type="Gene3D" id="3.40.1080.20">
    <property type="entry name" value="Acetyl-CoA hydrolase/transferase C-terminal domain"/>
    <property type="match status" value="1"/>
</dbReference>
<sequence>MAVNNYVQHPIYRLTFPFYNFVIDADPPFPPNPNKRVQSKSTATAQTPNGVGYHRSSSHHHVFANPYRASAIVPTLTSGSTVVATRASVHYVVMEYGIIHFFGKTLRQRAHALVQIQASPSRSPPFYHSRCRFVIISPLLELAVLLASLQGTFRNRTYLKKSDVASFVLDYLLQALSSVRDRESGG</sequence>
<dbReference type="EMBL" id="UYRS01018574">
    <property type="protein sequence ID" value="VDK37864.1"/>
    <property type="molecule type" value="Genomic_DNA"/>
</dbReference>
<organism evidence="5">
    <name type="scientific">Taenia asiatica</name>
    <name type="common">Asian tapeworm</name>
    <dbReference type="NCBI Taxonomy" id="60517"/>
    <lineage>
        <taxon>Eukaryota</taxon>
        <taxon>Metazoa</taxon>
        <taxon>Spiralia</taxon>
        <taxon>Lophotrochozoa</taxon>
        <taxon>Platyhelminthes</taxon>
        <taxon>Cestoda</taxon>
        <taxon>Eucestoda</taxon>
        <taxon>Cyclophyllidea</taxon>
        <taxon>Taeniidae</taxon>
        <taxon>Taenia</taxon>
    </lineage>
</organism>
<reference evidence="5" key="1">
    <citation type="submission" date="2017-02" db="UniProtKB">
        <authorList>
            <consortium name="WormBaseParasite"/>
        </authorList>
    </citation>
    <scope>IDENTIFICATION</scope>
</reference>
<dbReference type="InterPro" id="IPR046433">
    <property type="entry name" value="ActCoA_hydro"/>
</dbReference>
<dbReference type="Pfam" id="PF13336">
    <property type="entry name" value="AcetylCoA_hyd_C"/>
    <property type="match status" value="1"/>
</dbReference>
<protein>
    <submittedName>
        <fullName evidence="5">AcetylCoA_hyd_C domain-containing protein</fullName>
    </submittedName>
</protein>
<feature type="domain" description="Acetyl-CoA hydrolase/transferase C-terminal" evidence="2">
    <location>
        <begin position="67"/>
        <end position="119"/>
    </location>
</feature>
<dbReference type="OrthoDB" id="10250396at2759"/>
<dbReference type="PANTHER" id="PTHR21432">
    <property type="entry name" value="ACETYL-COA HYDROLASE-RELATED"/>
    <property type="match status" value="1"/>
</dbReference>